<dbReference type="PIRSF" id="PIRSF019455">
    <property type="entry name" value="CopR_AtkY"/>
    <property type="match status" value="1"/>
</dbReference>
<dbReference type="Proteomes" id="UP000051789">
    <property type="component" value="Unassembled WGS sequence"/>
</dbReference>
<dbReference type="PATRIC" id="fig|1423810.4.peg.238"/>
<dbReference type="InterPro" id="IPR014071">
    <property type="entry name" value="Cu_transp_CopY/TcrY"/>
</dbReference>
<evidence type="ECO:0000313" key="6">
    <source>
        <dbReference type="Proteomes" id="UP000051789"/>
    </source>
</evidence>
<dbReference type="EMBL" id="AYZK01000001">
    <property type="protein sequence ID" value="KRM87953.1"/>
    <property type="molecule type" value="Genomic_DNA"/>
</dbReference>
<dbReference type="InterPro" id="IPR036390">
    <property type="entry name" value="WH_DNA-bd_sf"/>
</dbReference>
<dbReference type="GO" id="GO:0045892">
    <property type="term" value="P:negative regulation of DNA-templated transcription"/>
    <property type="evidence" value="ECO:0007669"/>
    <property type="project" value="InterPro"/>
</dbReference>
<protein>
    <submittedName>
        <fullName evidence="5">Uncharacterized protein</fullName>
    </submittedName>
</protein>
<organism evidence="5 6">
    <name type="scientific">Lacticaseibacillus thailandensis DSM 22698 = JCM 13996</name>
    <dbReference type="NCBI Taxonomy" id="1423810"/>
    <lineage>
        <taxon>Bacteria</taxon>
        <taxon>Bacillati</taxon>
        <taxon>Bacillota</taxon>
        <taxon>Bacilli</taxon>
        <taxon>Lactobacillales</taxon>
        <taxon>Lactobacillaceae</taxon>
        <taxon>Lacticaseibacillus</taxon>
    </lineage>
</organism>
<evidence type="ECO:0000256" key="1">
    <source>
        <dbReference type="ARBA" id="ARBA00011046"/>
    </source>
</evidence>
<dbReference type="NCBIfam" id="TIGR02698">
    <property type="entry name" value="CopY_TcrY"/>
    <property type="match status" value="1"/>
</dbReference>
<dbReference type="InterPro" id="IPR005650">
    <property type="entry name" value="BlaI_family"/>
</dbReference>
<dbReference type="Gene3D" id="1.10.10.10">
    <property type="entry name" value="Winged helix-like DNA-binding domain superfamily/Winged helix DNA-binding domain"/>
    <property type="match status" value="1"/>
</dbReference>
<keyword evidence="6" id="KW-1185">Reference proteome</keyword>
<evidence type="ECO:0000256" key="3">
    <source>
        <dbReference type="ARBA" id="ARBA00023125"/>
    </source>
</evidence>
<evidence type="ECO:0000313" key="5">
    <source>
        <dbReference type="EMBL" id="KRM87953.1"/>
    </source>
</evidence>
<keyword evidence="4" id="KW-0804">Transcription</keyword>
<dbReference type="InterPro" id="IPR036388">
    <property type="entry name" value="WH-like_DNA-bd_sf"/>
</dbReference>
<comment type="similarity">
    <text evidence="1">Belongs to the BlaI transcriptional regulatory family.</text>
</comment>
<keyword evidence="2" id="KW-0805">Transcription regulation</keyword>
<dbReference type="AlphaFoldDB" id="A0A0R2C838"/>
<dbReference type="RefSeq" id="WP_054749309.1">
    <property type="nucleotide sequence ID" value="NZ_AYZK01000001.1"/>
</dbReference>
<sequence>MHDLTFNVSPAEWSVLRIIWTLGGADTGTIVDALVEKRGWAPATIKTLLGRLVKKGALTTTKDGRQFHYTATIGEQESMEHVLRGQMAAMCAMKVGGALAQTLADVPLSKADIQQLITVLQGKAATAPDTVACDCLPASMRDGAQQHQC</sequence>
<keyword evidence="3" id="KW-0238">DNA-binding</keyword>
<gene>
    <name evidence="5" type="ORF">FD19_GL000235</name>
</gene>
<dbReference type="SUPFAM" id="SSF46785">
    <property type="entry name" value="Winged helix' DNA-binding domain"/>
    <property type="match status" value="1"/>
</dbReference>
<evidence type="ECO:0000256" key="4">
    <source>
        <dbReference type="ARBA" id="ARBA00023163"/>
    </source>
</evidence>
<accession>A0A0R2C838</accession>
<dbReference type="OrthoDB" id="1849040at2"/>
<dbReference type="Pfam" id="PF03965">
    <property type="entry name" value="Penicillinase_R"/>
    <property type="match status" value="1"/>
</dbReference>
<reference evidence="5 6" key="1">
    <citation type="journal article" date="2015" name="Genome Announc.">
        <title>Expanding the biotechnology potential of lactobacilli through comparative genomics of 213 strains and associated genera.</title>
        <authorList>
            <person name="Sun Z."/>
            <person name="Harris H.M."/>
            <person name="McCann A."/>
            <person name="Guo C."/>
            <person name="Argimon S."/>
            <person name="Zhang W."/>
            <person name="Yang X."/>
            <person name="Jeffery I.B."/>
            <person name="Cooney J.C."/>
            <person name="Kagawa T.F."/>
            <person name="Liu W."/>
            <person name="Song Y."/>
            <person name="Salvetti E."/>
            <person name="Wrobel A."/>
            <person name="Rasinkangas P."/>
            <person name="Parkhill J."/>
            <person name="Rea M.C."/>
            <person name="O'Sullivan O."/>
            <person name="Ritari J."/>
            <person name="Douillard F.P."/>
            <person name="Paul Ross R."/>
            <person name="Yang R."/>
            <person name="Briner A.E."/>
            <person name="Felis G.E."/>
            <person name="de Vos W.M."/>
            <person name="Barrangou R."/>
            <person name="Klaenhammer T.R."/>
            <person name="Caufield P.W."/>
            <person name="Cui Y."/>
            <person name="Zhang H."/>
            <person name="O'Toole P.W."/>
        </authorList>
    </citation>
    <scope>NUCLEOTIDE SEQUENCE [LARGE SCALE GENOMIC DNA]</scope>
    <source>
        <strain evidence="5 6">DSM 22698</strain>
    </source>
</reference>
<comment type="caution">
    <text evidence="5">The sequence shown here is derived from an EMBL/GenBank/DDBJ whole genome shotgun (WGS) entry which is preliminary data.</text>
</comment>
<dbReference type="STRING" id="1423810.FD19_GL000235"/>
<evidence type="ECO:0000256" key="2">
    <source>
        <dbReference type="ARBA" id="ARBA00023015"/>
    </source>
</evidence>
<name>A0A0R2C838_9LACO</name>
<dbReference type="GO" id="GO:0003677">
    <property type="term" value="F:DNA binding"/>
    <property type="evidence" value="ECO:0007669"/>
    <property type="project" value="UniProtKB-KW"/>
</dbReference>
<proteinExistence type="inferred from homology"/>